<dbReference type="EMBL" id="CH991555">
    <property type="protein sequence ID" value="EDQ88184.1"/>
    <property type="molecule type" value="Genomic_DNA"/>
</dbReference>
<dbReference type="KEGG" id="mbr:MONBRDRAFT_37497"/>
<accession>A9V236</accession>
<evidence type="ECO:0000256" key="1">
    <source>
        <dbReference type="ARBA" id="ARBA00006328"/>
    </source>
</evidence>
<dbReference type="Pfam" id="PF05368">
    <property type="entry name" value="NmrA"/>
    <property type="match status" value="1"/>
</dbReference>
<dbReference type="RefSeq" id="XP_001746777.1">
    <property type="nucleotide sequence ID" value="XM_001746725.1"/>
</dbReference>
<dbReference type="InterPro" id="IPR036291">
    <property type="entry name" value="NAD(P)-bd_dom_sf"/>
</dbReference>
<dbReference type="Gene3D" id="3.90.25.10">
    <property type="entry name" value="UDP-galactose 4-epimerase, domain 1"/>
    <property type="match status" value="1"/>
</dbReference>
<evidence type="ECO:0000313" key="5">
    <source>
        <dbReference type="Proteomes" id="UP000001357"/>
    </source>
</evidence>
<sequence>MAPTVAILSANSNTGTAAIECLTEQYADKVKVRGVVRRMQSAADVEEFDIEVVKGDVNQPHMLGPVFEGVNAAYFAVPTSLERVAVTKKFIDACFTHGVQHAVILSVLQADRKETKFQQQFAEIEEYAMSKAGKPVNTGAGDTGSALFVPVILRCAPFYQNMYSSLRAIEQGTLTLPLGDHKYLPHVDVEDVAACIAAVLAEPSKFAAGTYNLIGEYQAGNQIATAIAMKAGVQCNYQAVTDDEAVTQLEQNGLAAWIAKGQVETMAWFREGSGQDIESDVSKFKGSKPAKFGDFVATCLKPMLN</sequence>
<dbReference type="Gene3D" id="3.40.50.720">
    <property type="entry name" value="NAD(P)-binding Rossmann-like Domain"/>
    <property type="match status" value="1"/>
</dbReference>
<evidence type="ECO:0000256" key="2">
    <source>
        <dbReference type="ARBA" id="ARBA00022857"/>
    </source>
</evidence>
<dbReference type="SUPFAM" id="SSF51735">
    <property type="entry name" value="NAD(P)-binding Rossmann-fold domains"/>
    <property type="match status" value="1"/>
</dbReference>
<evidence type="ECO:0000313" key="4">
    <source>
        <dbReference type="EMBL" id="EDQ88184.1"/>
    </source>
</evidence>
<protein>
    <recommendedName>
        <fullName evidence="3">NmrA-like domain-containing protein</fullName>
    </recommendedName>
</protein>
<dbReference type="InterPro" id="IPR051164">
    <property type="entry name" value="NmrA-like_oxidored"/>
</dbReference>
<proteinExistence type="inferred from homology"/>
<reference evidence="4 5" key="1">
    <citation type="journal article" date="2008" name="Nature">
        <title>The genome of the choanoflagellate Monosiga brevicollis and the origin of metazoans.</title>
        <authorList>
            <consortium name="JGI Sequencing"/>
            <person name="King N."/>
            <person name="Westbrook M.J."/>
            <person name="Young S.L."/>
            <person name="Kuo A."/>
            <person name="Abedin M."/>
            <person name="Chapman J."/>
            <person name="Fairclough S."/>
            <person name="Hellsten U."/>
            <person name="Isogai Y."/>
            <person name="Letunic I."/>
            <person name="Marr M."/>
            <person name="Pincus D."/>
            <person name="Putnam N."/>
            <person name="Rokas A."/>
            <person name="Wright K.J."/>
            <person name="Zuzow R."/>
            <person name="Dirks W."/>
            <person name="Good M."/>
            <person name="Goodstein D."/>
            <person name="Lemons D."/>
            <person name="Li W."/>
            <person name="Lyons J.B."/>
            <person name="Morris A."/>
            <person name="Nichols S."/>
            <person name="Richter D.J."/>
            <person name="Salamov A."/>
            <person name="Bork P."/>
            <person name="Lim W.A."/>
            <person name="Manning G."/>
            <person name="Miller W.T."/>
            <person name="McGinnis W."/>
            <person name="Shapiro H."/>
            <person name="Tjian R."/>
            <person name="Grigoriev I.V."/>
            <person name="Rokhsar D."/>
        </authorList>
    </citation>
    <scope>NUCLEOTIDE SEQUENCE [LARGE SCALE GENOMIC DNA]</scope>
    <source>
        <strain evidence="5">MX1 / ATCC 50154</strain>
    </source>
</reference>
<keyword evidence="5" id="KW-1185">Reference proteome</keyword>
<dbReference type="STRING" id="81824.A9V236"/>
<dbReference type="PANTHER" id="PTHR42748:SF18">
    <property type="entry name" value="NMRA-LIKE DOMAIN-CONTAINING PROTEIN"/>
    <property type="match status" value="1"/>
</dbReference>
<dbReference type="AlphaFoldDB" id="A9V236"/>
<dbReference type="Proteomes" id="UP000001357">
    <property type="component" value="Unassembled WGS sequence"/>
</dbReference>
<dbReference type="GeneID" id="5892195"/>
<dbReference type="InterPro" id="IPR008030">
    <property type="entry name" value="NmrA-like"/>
</dbReference>
<keyword evidence="2" id="KW-0521">NADP</keyword>
<name>A9V236_MONBE</name>
<dbReference type="InParanoid" id="A9V236"/>
<dbReference type="PANTHER" id="PTHR42748">
    <property type="entry name" value="NITROGEN METABOLITE REPRESSION PROTEIN NMRA FAMILY MEMBER"/>
    <property type="match status" value="1"/>
</dbReference>
<evidence type="ECO:0000259" key="3">
    <source>
        <dbReference type="Pfam" id="PF05368"/>
    </source>
</evidence>
<comment type="similarity">
    <text evidence="1">Belongs to the NmrA-type oxidoreductase family.</text>
</comment>
<organism evidence="4 5">
    <name type="scientific">Monosiga brevicollis</name>
    <name type="common">Choanoflagellate</name>
    <dbReference type="NCBI Taxonomy" id="81824"/>
    <lineage>
        <taxon>Eukaryota</taxon>
        <taxon>Choanoflagellata</taxon>
        <taxon>Craspedida</taxon>
        <taxon>Salpingoecidae</taxon>
        <taxon>Monosiga</taxon>
    </lineage>
</organism>
<feature type="domain" description="NmrA-like" evidence="3">
    <location>
        <begin position="4"/>
        <end position="254"/>
    </location>
</feature>
<gene>
    <name evidence="4" type="ORF">MONBRDRAFT_37497</name>
</gene>